<keyword evidence="5" id="KW-0804">Transcription</keyword>
<dbReference type="AlphaFoldDB" id="A0AAE1D8Q9"/>
<keyword evidence="2 5" id="KW-0158">Chromosome</keyword>
<comment type="caution">
    <text evidence="8">The sequence shown here is derived from an EMBL/GenBank/DDBJ whole genome shotgun (WGS) entry which is preliminary data.</text>
</comment>
<gene>
    <name evidence="8" type="ORF">RRG08_042120</name>
</gene>
<evidence type="ECO:0000313" key="9">
    <source>
        <dbReference type="Proteomes" id="UP001283361"/>
    </source>
</evidence>
<protein>
    <recommendedName>
        <fullName evidence="5">Telomeric repeat-binding factor 2-interacting protein 1</fullName>
        <shortName evidence="5">TERF2-interacting telomeric protein 1</shortName>
    </recommendedName>
    <alternativeName>
        <fullName evidence="5">Repressor/activator protein 1 homolog</fullName>
    </alternativeName>
</protein>
<name>A0AAE1D8Q9_9GAST</name>
<reference evidence="8" key="1">
    <citation type="journal article" date="2023" name="G3 (Bethesda)">
        <title>A reference genome for the long-term kleptoplast-retaining sea slug Elysia crispata morphotype clarki.</title>
        <authorList>
            <person name="Eastman K.E."/>
            <person name="Pendleton A.L."/>
            <person name="Shaikh M.A."/>
            <person name="Suttiyut T."/>
            <person name="Ogas R."/>
            <person name="Tomko P."/>
            <person name="Gavelis G."/>
            <person name="Widhalm J.R."/>
            <person name="Wisecaver J.H."/>
        </authorList>
    </citation>
    <scope>NUCLEOTIDE SEQUENCE</scope>
    <source>
        <strain evidence="8">ECLA1</strain>
    </source>
</reference>
<dbReference type="Gene3D" id="1.10.10.60">
    <property type="entry name" value="Homeodomain-like"/>
    <property type="match status" value="1"/>
</dbReference>
<evidence type="ECO:0000256" key="5">
    <source>
        <dbReference type="RuleBase" id="RU367107"/>
    </source>
</evidence>
<evidence type="ECO:0000256" key="1">
    <source>
        <dbReference type="ARBA" id="ARBA00010467"/>
    </source>
</evidence>
<feature type="region of interest" description="Disordered" evidence="6">
    <location>
        <begin position="304"/>
        <end position="366"/>
    </location>
</feature>
<dbReference type="PANTHER" id="PTHR16466:SF6">
    <property type="entry name" value="TELOMERIC REPEAT-BINDING FACTOR 2-INTERACTING PROTEIN 1"/>
    <property type="match status" value="1"/>
</dbReference>
<feature type="domain" description="TERF2-interacting telomeric protein 1 Myb" evidence="7">
    <location>
        <begin position="145"/>
        <end position="196"/>
    </location>
</feature>
<dbReference type="Proteomes" id="UP001283361">
    <property type="component" value="Unassembled WGS sequence"/>
</dbReference>
<proteinExistence type="inferred from homology"/>
<accession>A0AAE1D8Q9</accession>
<dbReference type="GO" id="GO:0010833">
    <property type="term" value="P:telomere maintenance via telomere lengthening"/>
    <property type="evidence" value="ECO:0007669"/>
    <property type="project" value="UniProtKB-UniRule"/>
</dbReference>
<evidence type="ECO:0000256" key="3">
    <source>
        <dbReference type="ARBA" id="ARBA00022895"/>
    </source>
</evidence>
<keyword evidence="5" id="KW-0805">Transcription regulation</keyword>
<keyword evidence="9" id="KW-1185">Reference proteome</keyword>
<dbReference type="InterPro" id="IPR009057">
    <property type="entry name" value="Homeodomain-like_sf"/>
</dbReference>
<dbReference type="PANTHER" id="PTHR16466">
    <property type="entry name" value="TELOMERE REPEAT-BINDING FACTOR 2-INTERACTING PROTEIN 1"/>
    <property type="match status" value="1"/>
</dbReference>
<keyword evidence="5" id="KW-0010">Activator</keyword>
<dbReference type="Pfam" id="PF08914">
    <property type="entry name" value="Myb_Rap1"/>
    <property type="match status" value="1"/>
</dbReference>
<feature type="compositionally biased region" description="Polar residues" evidence="6">
    <location>
        <begin position="346"/>
        <end position="355"/>
    </location>
</feature>
<evidence type="ECO:0000256" key="4">
    <source>
        <dbReference type="ARBA" id="ARBA00023242"/>
    </source>
</evidence>
<evidence type="ECO:0000256" key="2">
    <source>
        <dbReference type="ARBA" id="ARBA00022454"/>
    </source>
</evidence>
<evidence type="ECO:0000259" key="7">
    <source>
        <dbReference type="Pfam" id="PF08914"/>
    </source>
</evidence>
<dbReference type="EMBL" id="JAWDGP010004932">
    <property type="protein sequence ID" value="KAK3760905.1"/>
    <property type="molecule type" value="Genomic_DNA"/>
</dbReference>
<dbReference type="GO" id="GO:0006355">
    <property type="term" value="P:regulation of DNA-templated transcription"/>
    <property type="evidence" value="ECO:0007669"/>
    <property type="project" value="UniProtKB-UniRule"/>
</dbReference>
<dbReference type="GO" id="GO:0070187">
    <property type="term" value="C:shelterin complex"/>
    <property type="evidence" value="ECO:0007669"/>
    <property type="project" value="TreeGrafter"/>
</dbReference>
<dbReference type="SUPFAM" id="SSF46689">
    <property type="entry name" value="Homeodomain-like"/>
    <property type="match status" value="1"/>
</dbReference>
<dbReference type="GO" id="GO:0042162">
    <property type="term" value="F:telomeric DNA binding"/>
    <property type="evidence" value="ECO:0007669"/>
    <property type="project" value="TreeGrafter"/>
</dbReference>
<evidence type="ECO:0000313" key="8">
    <source>
        <dbReference type="EMBL" id="KAK3760905.1"/>
    </source>
</evidence>
<sequence length="571" mass="63946">MAVRHHLKSSTLIRISRTLFMKEDGAPYIFYFADNLQDLRLIIHRGGGELADSPEEATFLLSEHKSDCKGDKNLPLQFIVDCVKKNAFIDPKKYRESYQDKSPVSVNPSSTSTANVEDVVSDDELFSRTSTLQVSKSALAGRSKYTDAEDLKIIRYLIFNKKCNETGGNVVWKQMQAAKVTDHPHQSMKARFKKKILPDVNSYDIPDMWKMMLSGQDISLTARRLPHHKNGCQSATPDLTFESLDAWKKSEKLKKSSSASHLTKDAHKTDVCNFPENDDDLNTQELDELDQIIVHEVNANCRLNPLSEKQEQKSSEKSQPYDSVSHDASSTDSRLSPHTLTRRLPKSSTPNSSLSREADGPPVKRAKTFSVLDSSSDEDTSVSEEFAPPKLSKFLSSQTVLDNHDSQISTAEQSEDPSDFEITKRRVNFMRQHYGLSKAQAIQLLLKLEGDFLASMLFLEMYSHLLDGKERLGIMKDANSDHKISTSTLHYRSTSRLSASPASLATHCDGDLIKGQSFEFLRAATASVRTKIVAVGESRKSLYGFGDVKSRDRTKVDVTDICRVSPLLDVP</sequence>
<dbReference type="InterPro" id="IPR015010">
    <property type="entry name" value="TERF2IP_Myb"/>
</dbReference>
<comment type="similarity">
    <text evidence="1 5">Belongs to the RAP1 family.</text>
</comment>
<dbReference type="InterPro" id="IPR039595">
    <property type="entry name" value="TE2IP/Rap1"/>
</dbReference>
<feature type="compositionally biased region" description="Polar residues" evidence="6">
    <location>
        <begin position="320"/>
        <end position="339"/>
    </location>
</feature>
<dbReference type="GO" id="GO:0031848">
    <property type="term" value="P:protection from non-homologous end joining at telomere"/>
    <property type="evidence" value="ECO:0007669"/>
    <property type="project" value="TreeGrafter"/>
</dbReference>
<organism evidence="8 9">
    <name type="scientific">Elysia crispata</name>
    <name type="common">lettuce slug</name>
    <dbReference type="NCBI Taxonomy" id="231223"/>
    <lineage>
        <taxon>Eukaryota</taxon>
        <taxon>Metazoa</taxon>
        <taxon>Spiralia</taxon>
        <taxon>Lophotrochozoa</taxon>
        <taxon>Mollusca</taxon>
        <taxon>Gastropoda</taxon>
        <taxon>Heterobranchia</taxon>
        <taxon>Euthyneura</taxon>
        <taxon>Panpulmonata</taxon>
        <taxon>Sacoglossa</taxon>
        <taxon>Placobranchoidea</taxon>
        <taxon>Plakobranchidae</taxon>
        <taxon>Elysia</taxon>
    </lineage>
</organism>
<comment type="subcellular location">
    <subcellularLocation>
        <location evidence="5">Nucleus</location>
    </subcellularLocation>
    <subcellularLocation>
        <location evidence="5">Chromosome</location>
        <location evidence="5">Telomere</location>
    </subcellularLocation>
</comment>
<dbReference type="CDD" id="cd11655">
    <property type="entry name" value="rap1_myb-like"/>
    <property type="match status" value="1"/>
</dbReference>
<comment type="subunit">
    <text evidence="5">Homodimer.</text>
</comment>
<feature type="region of interest" description="Disordered" evidence="6">
    <location>
        <begin position="254"/>
        <end position="276"/>
    </location>
</feature>
<comment type="function">
    <text evidence="5">Acts both as a regulator of telomere function and as a transcription regulator. Involved in the regulation of telomere length and protection as a component of the shelterin complex (telosome). Does not bind DNA directly: recruited to telomeric double-stranded 5'-TTAGGG-3' repeats via its interaction with terf2. Independently of its function in telomeres, also acts as a transcription regulator: recruited to extratelomeric 5'-TTAGGG-3' sites via its association with terf2 or other factors, and regulates gene expression.</text>
</comment>
<evidence type="ECO:0000256" key="6">
    <source>
        <dbReference type="SAM" id="MobiDB-lite"/>
    </source>
</evidence>
<keyword evidence="4 5" id="KW-0539">Nucleus</keyword>
<keyword evidence="3 5" id="KW-0779">Telomere</keyword>